<dbReference type="AlphaFoldDB" id="A0A5C1AP93"/>
<proteinExistence type="predicted"/>
<gene>
    <name evidence="1" type="ORF">PX52LOC_07940</name>
</gene>
<reference evidence="2" key="1">
    <citation type="submission" date="2019-08" db="EMBL/GenBank/DDBJ databases">
        <title>Limnoglobus roseus gen. nov., sp. nov., a novel freshwater planctomycete with a giant genome from the family Gemmataceae.</title>
        <authorList>
            <person name="Kulichevskaya I.S."/>
            <person name="Naumoff D.G."/>
            <person name="Miroshnikov K."/>
            <person name="Ivanova A."/>
            <person name="Philippov D.A."/>
            <person name="Hakobyan A."/>
            <person name="Rijpstra I.C."/>
            <person name="Sinninghe Damste J.S."/>
            <person name="Liesack W."/>
            <person name="Dedysh S.N."/>
        </authorList>
    </citation>
    <scope>NUCLEOTIDE SEQUENCE [LARGE SCALE GENOMIC DNA]</scope>
    <source>
        <strain evidence="2">PX52</strain>
    </source>
</reference>
<dbReference type="InterPro" id="IPR006311">
    <property type="entry name" value="TAT_signal"/>
</dbReference>
<dbReference type="RefSeq" id="WP_149115075.1">
    <property type="nucleotide sequence ID" value="NZ_CP042425.1"/>
</dbReference>
<dbReference type="PROSITE" id="PS51318">
    <property type="entry name" value="TAT"/>
    <property type="match status" value="1"/>
</dbReference>
<name>A0A5C1AP93_9BACT</name>
<accession>A0A5C1AP93</accession>
<sequence length="421" mass="46427">MISRRTFLAATGASLLGGDAGARPDAKGRKKLAIVTTEWRYHSHAWHMGERFLTGYPVKGGWHRPEIDVVSAYVDQVPKNDLSRERAAEFGFTIYKSVAEALRCGTDKIAVDAVLVIGEHGDYPDNEFGQKKYPRYEFFKQAAEVFKADGRAVPIFNDKHLSWKWAWAKEMVDTAKEMKFPFAAGSSLPVTWRMPAVEMPLGAEVEEVMCVAMGGVDSYDFHALEVIQCMAERRKGGETGVVAVQALRGDAVWAAMEAGTWKAGGWDGKLFEACLCRSQTLAQTPTGSHRHPTPKQMSEWVKSPVAYRIEYADGLKATMLLMNGLVGDFTFAGRIKGEAEPLSTLFYLPPNPNVTYSASLMAKAEQLFLTGRAAYPVERTLLTSGLVEAGMQSLGKGQTRLETPHLAVRYAAPKESTFLKD</sequence>
<dbReference type="OrthoDB" id="1394308at2"/>
<dbReference type="Proteomes" id="UP000324974">
    <property type="component" value="Chromosome"/>
</dbReference>
<dbReference type="KEGG" id="lrs:PX52LOC_07940"/>
<keyword evidence="2" id="KW-1185">Reference proteome</keyword>
<evidence type="ECO:0000313" key="1">
    <source>
        <dbReference type="EMBL" id="QEL20820.1"/>
    </source>
</evidence>
<protein>
    <submittedName>
        <fullName evidence="1">Uncharacterized protein</fullName>
    </submittedName>
</protein>
<dbReference type="EMBL" id="CP042425">
    <property type="protein sequence ID" value="QEL20820.1"/>
    <property type="molecule type" value="Genomic_DNA"/>
</dbReference>
<evidence type="ECO:0000313" key="2">
    <source>
        <dbReference type="Proteomes" id="UP000324974"/>
    </source>
</evidence>
<organism evidence="1 2">
    <name type="scientific">Limnoglobus roseus</name>
    <dbReference type="NCBI Taxonomy" id="2598579"/>
    <lineage>
        <taxon>Bacteria</taxon>
        <taxon>Pseudomonadati</taxon>
        <taxon>Planctomycetota</taxon>
        <taxon>Planctomycetia</taxon>
        <taxon>Gemmatales</taxon>
        <taxon>Gemmataceae</taxon>
        <taxon>Limnoglobus</taxon>
    </lineage>
</organism>